<dbReference type="KEGG" id="mpd:MCP_1413"/>
<dbReference type="SMART" id="SM00387">
    <property type="entry name" value="HATPase_c"/>
    <property type="match status" value="1"/>
</dbReference>
<dbReference type="InterPro" id="IPR000014">
    <property type="entry name" value="PAS"/>
</dbReference>
<dbReference type="InterPro" id="IPR000700">
    <property type="entry name" value="PAS-assoc_C"/>
</dbReference>
<evidence type="ECO:0000313" key="10">
    <source>
        <dbReference type="EMBL" id="BAI61485.1"/>
    </source>
</evidence>
<evidence type="ECO:0000256" key="6">
    <source>
        <dbReference type="SAM" id="Coils"/>
    </source>
</evidence>
<keyword evidence="5 10" id="KW-0418">Kinase</keyword>
<feature type="coiled-coil region" evidence="6">
    <location>
        <begin position="173"/>
        <end position="200"/>
    </location>
</feature>
<gene>
    <name evidence="10" type="ordered locus">MCP_1413</name>
</gene>
<dbReference type="Gene3D" id="3.30.450.20">
    <property type="entry name" value="PAS domain"/>
    <property type="match status" value="2"/>
</dbReference>
<dbReference type="CDD" id="cd00130">
    <property type="entry name" value="PAS"/>
    <property type="match status" value="1"/>
</dbReference>
<evidence type="ECO:0000256" key="2">
    <source>
        <dbReference type="ARBA" id="ARBA00012438"/>
    </source>
</evidence>
<keyword evidence="6" id="KW-0175">Coiled coil</keyword>
<proteinExistence type="predicted"/>
<dbReference type="GO" id="GO:0006355">
    <property type="term" value="P:regulation of DNA-templated transcription"/>
    <property type="evidence" value="ECO:0007669"/>
    <property type="project" value="InterPro"/>
</dbReference>
<dbReference type="InterPro" id="IPR035965">
    <property type="entry name" value="PAS-like_dom_sf"/>
</dbReference>
<evidence type="ECO:0000256" key="4">
    <source>
        <dbReference type="ARBA" id="ARBA00022679"/>
    </source>
</evidence>
<dbReference type="Gene3D" id="3.30.565.10">
    <property type="entry name" value="Histidine kinase-like ATPase, C-terminal domain"/>
    <property type="match status" value="1"/>
</dbReference>
<dbReference type="PANTHER" id="PTHR43304">
    <property type="entry name" value="PHYTOCHROME-LIKE PROTEIN CPH1"/>
    <property type="match status" value="1"/>
</dbReference>
<dbReference type="PRINTS" id="PR00344">
    <property type="entry name" value="BCTRLSENSOR"/>
</dbReference>
<dbReference type="PROSITE" id="PS50112">
    <property type="entry name" value="PAS"/>
    <property type="match status" value="1"/>
</dbReference>
<dbReference type="InterPro" id="IPR005467">
    <property type="entry name" value="His_kinase_dom"/>
</dbReference>
<dbReference type="NCBIfam" id="TIGR00229">
    <property type="entry name" value="sensory_box"/>
    <property type="match status" value="1"/>
</dbReference>
<evidence type="ECO:0000256" key="3">
    <source>
        <dbReference type="ARBA" id="ARBA00022553"/>
    </source>
</evidence>
<sequence>MRGILIHTDIKIGDRPETFYHSILDSLTSNIAILNDSGIIIDINDSWDRFALQNGIKSLDKVGVGVSYFEVCRKAHGEHSDEAPVALDGLLSVLKGNISYFELEYPCDSPDKKRWFLMRATRFMENSRKYLVVTHIDITRRKMAETELLASYKELETRYKAQAEISKDYGDMCKESIIEKKRLEEALRKSEKKFQNLLERAPFAIYIYRGEKNCCYVNPAAEALTGYTRDEFINMSYWDIAHPDYRELVKERGIKRQKGVTVPARYQIKIITKSGDGRWIDINAANIMFERKPAVLVTMIDITEQKLAEETLSEARAQAEVYIDLMSHDINNMNQIAMGSLELFLDRSQTGKKIEGEDLKLLRSSYLTLQSISRLIDNVRKIQSLKSGMIRPEVVDTGLMIAEVIKAYENIPGRDVKIHYTPVFGYMVKACELFQDVIVNIIDNAIKHSTGPLLINIEDAEVIEDGKKYYRIFIEDNGPGIPDEKKKDIFERYKRGDTKARGRGLGLYLVKTLIDDFGGKVWAEDRVPGEYGKGSKFVIMLPAIT</sequence>
<dbReference type="SUPFAM" id="SSF55785">
    <property type="entry name" value="PYP-like sensor domain (PAS domain)"/>
    <property type="match status" value="2"/>
</dbReference>
<dbReference type="Pfam" id="PF00989">
    <property type="entry name" value="PAS"/>
    <property type="match status" value="1"/>
</dbReference>
<accession>D1YYG3</accession>
<keyword evidence="11" id="KW-1185">Reference proteome</keyword>
<dbReference type="GO" id="GO:0004673">
    <property type="term" value="F:protein histidine kinase activity"/>
    <property type="evidence" value="ECO:0007669"/>
    <property type="project" value="UniProtKB-EC"/>
</dbReference>
<dbReference type="eggNOG" id="arCOG02353">
    <property type="taxonomic scope" value="Archaea"/>
</dbReference>
<dbReference type="Proteomes" id="UP000001882">
    <property type="component" value="Chromosome"/>
</dbReference>
<dbReference type="PROSITE" id="PS50109">
    <property type="entry name" value="HIS_KIN"/>
    <property type="match status" value="1"/>
</dbReference>
<dbReference type="InParanoid" id="D1YYG3"/>
<dbReference type="InterPro" id="IPR013767">
    <property type="entry name" value="PAS_fold"/>
</dbReference>
<evidence type="ECO:0000256" key="1">
    <source>
        <dbReference type="ARBA" id="ARBA00000085"/>
    </source>
</evidence>
<evidence type="ECO:0000256" key="5">
    <source>
        <dbReference type="ARBA" id="ARBA00022777"/>
    </source>
</evidence>
<dbReference type="eggNOG" id="arCOG06515">
    <property type="taxonomic scope" value="Archaea"/>
</dbReference>
<dbReference type="SMART" id="SM00091">
    <property type="entry name" value="PAS"/>
    <property type="match status" value="2"/>
</dbReference>
<dbReference type="Pfam" id="PF02518">
    <property type="entry name" value="HATPase_c"/>
    <property type="match status" value="1"/>
</dbReference>
<dbReference type="EMBL" id="AP011532">
    <property type="protein sequence ID" value="BAI61485.1"/>
    <property type="molecule type" value="Genomic_DNA"/>
</dbReference>
<evidence type="ECO:0000313" key="11">
    <source>
        <dbReference type="Proteomes" id="UP000001882"/>
    </source>
</evidence>
<dbReference type="GeneID" id="8681370"/>
<dbReference type="InterPro" id="IPR003594">
    <property type="entry name" value="HATPase_dom"/>
</dbReference>
<dbReference type="EC" id="2.7.13.3" evidence="2"/>
<protein>
    <recommendedName>
        <fullName evidence="2">histidine kinase</fullName>
        <ecNumber evidence="2">2.7.13.3</ecNumber>
    </recommendedName>
</protein>
<keyword evidence="3" id="KW-0597">Phosphoprotein</keyword>
<reference evidence="10 11" key="1">
    <citation type="journal article" date="2007" name="Appl. Environ. Microbiol.">
        <title>Isolation of key methanogens for global methane emission from rice paddy fields: a novel isolate affiliated with the clone cluster rice cluster I.</title>
        <authorList>
            <person name="Sakai S."/>
            <person name="Imachi H."/>
            <person name="Sekiguchi Y."/>
            <person name="Ohashi A."/>
            <person name="Harada H."/>
            <person name="Kamagata Y."/>
        </authorList>
    </citation>
    <scope>NUCLEOTIDE SEQUENCE [LARGE SCALE GENOMIC DNA]</scope>
    <source>
        <strain evidence="11">DSM 17711 / JCM 13418 / NBRC 101707 / SANAE</strain>
    </source>
</reference>
<feature type="domain" description="Histidine kinase" evidence="7">
    <location>
        <begin position="325"/>
        <end position="545"/>
    </location>
</feature>
<feature type="domain" description="PAC" evidence="9">
    <location>
        <begin position="264"/>
        <end position="314"/>
    </location>
</feature>
<dbReference type="eggNOG" id="arCOG06192">
    <property type="taxonomic scope" value="Archaea"/>
</dbReference>
<dbReference type="InterPro" id="IPR004358">
    <property type="entry name" value="Sig_transdc_His_kin-like_C"/>
</dbReference>
<dbReference type="SUPFAM" id="SSF55874">
    <property type="entry name" value="ATPase domain of HSP90 chaperone/DNA topoisomerase II/histidine kinase"/>
    <property type="match status" value="1"/>
</dbReference>
<keyword evidence="4" id="KW-0808">Transferase</keyword>
<reference evidence="11" key="3">
    <citation type="journal article" date="2011" name="PLoS ONE">
        <title>Genome sequence of a mesophilic hydrogenotrophic methanogen Methanocella paludicola, the first cultivated representative of the order Methanocellales.</title>
        <authorList>
            <person name="Sakai S."/>
            <person name="Takaki Y."/>
            <person name="Shimamura S."/>
            <person name="Sekine M."/>
            <person name="Tajima T."/>
            <person name="Kosugi H."/>
            <person name="Ichikawa N."/>
            <person name="Tasumi E."/>
            <person name="Hiraki A.T."/>
            <person name="Shimizu A."/>
            <person name="Kato Y."/>
            <person name="Nishiko R."/>
            <person name="Mori K."/>
            <person name="Fujita N."/>
            <person name="Imachi H."/>
            <person name="Takai K."/>
        </authorList>
    </citation>
    <scope>NUCLEOTIDE SEQUENCE [LARGE SCALE GENOMIC DNA]</scope>
    <source>
        <strain evidence="11">DSM 17711 / JCM 13418 / NBRC 101707 / SANAE</strain>
    </source>
</reference>
<dbReference type="InterPro" id="IPR036890">
    <property type="entry name" value="HATPase_C_sf"/>
</dbReference>
<dbReference type="InterPro" id="IPR052162">
    <property type="entry name" value="Sensor_kinase/Photoreceptor"/>
</dbReference>
<organism evidence="10 11">
    <name type="scientific">Methanocella paludicola (strain DSM 17711 / JCM 13418 / NBRC 101707 / SANAE)</name>
    <dbReference type="NCBI Taxonomy" id="304371"/>
    <lineage>
        <taxon>Archaea</taxon>
        <taxon>Methanobacteriati</taxon>
        <taxon>Methanobacteriota</taxon>
        <taxon>Stenosarchaea group</taxon>
        <taxon>Methanomicrobia</taxon>
        <taxon>Methanocellales</taxon>
        <taxon>Methanocellaceae</taxon>
        <taxon>Methanocella</taxon>
    </lineage>
</organism>
<dbReference type="RefSeq" id="WP_012900164.1">
    <property type="nucleotide sequence ID" value="NC_013665.1"/>
</dbReference>
<comment type="catalytic activity">
    <reaction evidence="1">
        <text>ATP + protein L-histidine = ADP + protein N-phospho-L-histidine.</text>
        <dbReference type="EC" id="2.7.13.3"/>
    </reaction>
</comment>
<reference evidence="10 11" key="2">
    <citation type="journal article" date="2008" name="Int. J. Syst. Evol. Microbiol.">
        <title>Methanocella paludicola gen. nov., sp. nov., a methane-producing archaeon, the first isolate of the lineage 'Rice Cluster I', and proposal of the new archaeal order Methanocellales ord. nov.</title>
        <authorList>
            <person name="Sakai S."/>
            <person name="Imachi H."/>
            <person name="Hanada S."/>
            <person name="Ohashi A."/>
            <person name="Harada H."/>
            <person name="Kamagata Y."/>
        </authorList>
    </citation>
    <scope>NUCLEOTIDE SEQUENCE [LARGE SCALE GENOMIC DNA]</scope>
    <source>
        <strain evidence="11">DSM 17711 / JCM 13418 / NBRC 101707 / SANAE</strain>
    </source>
</reference>
<dbReference type="PANTHER" id="PTHR43304:SF1">
    <property type="entry name" value="PAC DOMAIN-CONTAINING PROTEIN"/>
    <property type="match status" value="1"/>
</dbReference>
<dbReference type="PROSITE" id="PS50113">
    <property type="entry name" value="PAC"/>
    <property type="match status" value="1"/>
</dbReference>
<evidence type="ECO:0000259" key="7">
    <source>
        <dbReference type="PROSITE" id="PS50109"/>
    </source>
</evidence>
<evidence type="ECO:0000259" key="8">
    <source>
        <dbReference type="PROSITE" id="PS50112"/>
    </source>
</evidence>
<evidence type="ECO:0000259" key="9">
    <source>
        <dbReference type="PROSITE" id="PS50113"/>
    </source>
</evidence>
<name>D1YYG3_METPS</name>
<dbReference type="STRING" id="304371.MCP_1413"/>
<feature type="domain" description="PAS" evidence="8">
    <location>
        <begin position="190"/>
        <end position="256"/>
    </location>
</feature>
<dbReference type="AlphaFoldDB" id="D1YYG3"/>
<dbReference type="OrthoDB" id="8127at2157"/>
<dbReference type="CDD" id="cd00075">
    <property type="entry name" value="HATPase"/>
    <property type="match status" value="1"/>
</dbReference>